<dbReference type="InterPro" id="IPR050627">
    <property type="entry name" value="Nitroreductase/BluB"/>
</dbReference>
<keyword evidence="2" id="KW-0288">FMN</keyword>
<dbReference type="PANTHER" id="PTHR23026">
    <property type="entry name" value="NADPH NITROREDUCTASE"/>
    <property type="match status" value="1"/>
</dbReference>
<dbReference type="SUPFAM" id="SSF55469">
    <property type="entry name" value="FMN-dependent nitroreductase-like"/>
    <property type="match status" value="1"/>
</dbReference>
<feature type="transmembrane region" description="Helical" evidence="4">
    <location>
        <begin position="103"/>
        <end position="120"/>
    </location>
</feature>
<evidence type="ECO:0000256" key="2">
    <source>
        <dbReference type="ARBA" id="ARBA00022643"/>
    </source>
</evidence>
<keyword evidence="4" id="KW-0472">Membrane</keyword>
<keyword evidence="4" id="KW-1133">Transmembrane helix</keyword>
<dbReference type="EMBL" id="WJQS01000007">
    <property type="protein sequence ID" value="MRI85969.1"/>
    <property type="molecule type" value="Genomic_DNA"/>
</dbReference>
<evidence type="ECO:0000256" key="1">
    <source>
        <dbReference type="ARBA" id="ARBA00022630"/>
    </source>
</evidence>
<accession>A0A6I2GL16</accession>
<evidence type="ECO:0000259" key="5">
    <source>
        <dbReference type="Pfam" id="PF00881"/>
    </source>
</evidence>
<feature type="domain" description="Nitroreductase" evidence="5">
    <location>
        <begin position="46"/>
        <end position="93"/>
    </location>
</feature>
<name>A0A6I2GL16_9LACT</name>
<dbReference type="Gene3D" id="3.40.109.10">
    <property type="entry name" value="NADH Oxidase"/>
    <property type="match status" value="1"/>
</dbReference>
<dbReference type="Proteomes" id="UP000430975">
    <property type="component" value="Unassembled WGS sequence"/>
</dbReference>
<dbReference type="Pfam" id="PF00881">
    <property type="entry name" value="Nitroreductase"/>
    <property type="match status" value="2"/>
</dbReference>
<proteinExistence type="predicted"/>
<organism evidence="6 7">
    <name type="scientific">Fundicoccus ignavus</name>
    <dbReference type="NCBI Taxonomy" id="2664442"/>
    <lineage>
        <taxon>Bacteria</taxon>
        <taxon>Bacillati</taxon>
        <taxon>Bacillota</taxon>
        <taxon>Bacilli</taxon>
        <taxon>Lactobacillales</taxon>
        <taxon>Aerococcaceae</taxon>
        <taxon>Fundicoccus</taxon>
    </lineage>
</organism>
<dbReference type="RefSeq" id="WP_153863798.1">
    <property type="nucleotide sequence ID" value="NZ_WJQS01000007.1"/>
</dbReference>
<keyword evidence="4" id="KW-0812">Transmembrane</keyword>
<evidence type="ECO:0000313" key="7">
    <source>
        <dbReference type="Proteomes" id="UP000430975"/>
    </source>
</evidence>
<feature type="domain" description="Nitroreductase" evidence="5">
    <location>
        <begin position="100"/>
        <end position="185"/>
    </location>
</feature>
<dbReference type="InterPro" id="IPR000415">
    <property type="entry name" value="Nitroreductase-like"/>
</dbReference>
<feature type="transmembrane region" description="Helical" evidence="4">
    <location>
        <begin position="140"/>
        <end position="158"/>
    </location>
</feature>
<reference evidence="6 7" key="1">
    <citation type="submission" date="2019-11" db="EMBL/GenBank/DDBJ databases">
        <title>Characterisation of Fundicoccus ignavus gen. nov. sp. nov., a novel genus of the family Aerococcaceae isolated from bulk tank milk.</title>
        <authorList>
            <person name="Siebert A."/>
            <person name="Huptas C."/>
            <person name="Wenning M."/>
            <person name="Scherer S."/>
            <person name="Doll E.V."/>
        </authorList>
    </citation>
    <scope>NUCLEOTIDE SEQUENCE [LARGE SCALE GENOMIC DNA]</scope>
    <source>
        <strain evidence="6 7">WS4759</strain>
    </source>
</reference>
<dbReference type="InterPro" id="IPR029479">
    <property type="entry name" value="Nitroreductase"/>
</dbReference>
<dbReference type="GO" id="GO:0016491">
    <property type="term" value="F:oxidoreductase activity"/>
    <property type="evidence" value="ECO:0007669"/>
    <property type="project" value="UniProtKB-KW"/>
</dbReference>
<protein>
    <recommendedName>
        <fullName evidence="5">Nitroreductase domain-containing protein</fullName>
    </recommendedName>
</protein>
<dbReference type="AlphaFoldDB" id="A0A6I2GL16"/>
<keyword evidence="1" id="KW-0285">Flavoprotein</keyword>
<evidence type="ECO:0000313" key="6">
    <source>
        <dbReference type="EMBL" id="MRI85969.1"/>
    </source>
</evidence>
<keyword evidence="3" id="KW-0560">Oxidoreductase</keyword>
<dbReference type="PANTHER" id="PTHR23026:SF90">
    <property type="entry name" value="IODOTYROSINE DEIODINASE 1"/>
    <property type="match status" value="1"/>
</dbReference>
<sequence length="209" mass="23764">MDISSTIKRFEKLAVKCEKEYAGTFEVKNISDIDYGKLSFYDLTSKRHSIREFGQEQIDYEKIDDAIKNSILTPSACNRQPWKVYLIRNEEVIKGTIELQKGFKGNAPLLILVTVSQSYYGSPKERYAAYVDGGMFGMTLIYSLTAVGLATCTLNTTFDLERDKKIRNYLEIPDDEVFAMLIAVGNYPESAKIPISKRIDIEEVKKVVN</sequence>
<comment type="caution">
    <text evidence="6">The sequence shown here is derived from an EMBL/GenBank/DDBJ whole genome shotgun (WGS) entry which is preliminary data.</text>
</comment>
<keyword evidence="7" id="KW-1185">Reference proteome</keyword>
<evidence type="ECO:0000256" key="3">
    <source>
        <dbReference type="ARBA" id="ARBA00023002"/>
    </source>
</evidence>
<evidence type="ECO:0000256" key="4">
    <source>
        <dbReference type="SAM" id="Phobius"/>
    </source>
</evidence>
<gene>
    <name evidence="6" type="ORF">GIY09_08835</name>
</gene>